<dbReference type="Proteomes" id="UP001055072">
    <property type="component" value="Unassembled WGS sequence"/>
</dbReference>
<organism evidence="1 2">
    <name type="scientific">Irpex rosettiformis</name>
    <dbReference type="NCBI Taxonomy" id="378272"/>
    <lineage>
        <taxon>Eukaryota</taxon>
        <taxon>Fungi</taxon>
        <taxon>Dikarya</taxon>
        <taxon>Basidiomycota</taxon>
        <taxon>Agaricomycotina</taxon>
        <taxon>Agaricomycetes</taxon>
        <taxon>Polyporales</taxon>
        <taxon>Irpicaceae</taxon>
        <taxon>Irpex</taxon>
    </lineage>
</organism>
<comment type="caution">
    <text evidence="1">The sequence shown here is derived from an EMBL/GenBank/DDBJ whole genome shotgun (WGS) entry which is preliminary data.</text>
</comment>
<sequence>MLCNLGADYDLPDNEGNTPLHYASAWGHIPIVQLLIERGCQYNVRNNDGFTPSDYAYSTNTKDILQDTARAQFEHKKIARRNVYAQAAARGNEWGAASNGVVPHVAPRLSNASDPRTLNSSMRMRSGSGTSRTTTTSDSGDWNEAYTSTSQSQNQSRQNTLGPPSTASSLSPARNGVPLPAGVPIPSTQSGGLSVAQSAVSNGLSPIASRMRAIDAEAMEKYKLRQRSGSAATASTDAPSQNESAISSHGPSEEEMSSLQGLVTVGSVAPRRRLRPSASAAQLRSPPSQPSNVSSPPPAGVHQEATRARNGSSPGVLKRHPSLSSAMPPAPSKDGTPTTPTQSIPRPVGSSRPSISKETRDKDFMGPSAEYARFPPPPVEPPHLPEKDRSEGKNTTPTSMYTRRIPFFSSHKHSADKEKEKEKEHHGSGHKRNTSAQSLTPRVT</sequence>
<reference evidence="1" key="1">
    <citation type="journal article" date="2021" name="Environ. Microbiol.">
        <title>Gene family expansions and transcriptome signatures uncover fungal adaptations to wood decay.</title>
        <authorList>
            <person name="Hage H."/>
            <person name="Miyauchi S."/>
            <person name="Viragh M."/>
            <person name="Drula E."/>
            <person name="Min B."/>
            <person name="Chaduli D."/>
            <person name="Navarro D."/>
            <person name="Favel A."/>
            <person name="Norest M."/>
            <person name="Lesage-Meessen L."/>
            <person name="Balint B."/>
            <person name="Merenyi Z."/>
            <person name="de Eugenio L."/>
            <person name="Morin E."/>
            <person name="Martinez A.T."/>
            <person name="Baldrian P."/>
            <person name="Stursova M."/>
            <person name="Martinez M.J."/>
            <person name="Novotny C."/>
            <person name="Magnuson J.K."/>
            <person name="Spatafora J.W."/>
            <person name="Maurice S."/>
            <person name="Pangilinan J."/>
            <person name="Andreopoulos W."/>
            <person name="LaButti K."/>
            <person name="Hundley H."/>
            <person name="Na H."/>
            <person name="Kuo A."/>
            <person name="Barry K."/>
            <person name="Lipzen A."/>
            <person name="Henrissat B."/>
            <person name="Riley R."/>
            <person name="Ahrendt S."/>
            <person name="Nagy L.G."/>
            <person name="Grigoriev I.V."/>
            <person name="Martin F."/>
            <person name="Rosso M.N."/>
        </authorList>
    </citation>
    <scope>NUCLEOTIDE SEQUENCE</scope>
    <source>
        <strain evidence="1">CBS 384.51</strain>
    </source>
</reference>
<accession>A0ACB8U4U1</accession>
<name>A0ACB8U4U1_9APHY</name>
<evidence type="ECO:0000313" key="2">
    <source>
        <dbReference type="Proteomes" id="UP001055072"/>
    </source>
</evidence>
<proteinExistence type="predicted"/>
<keyword evidence="2" id="KW-1185">Reference proteome</keyword>
<dbReference type="EMBL" id="MU274911">
    <property type="protein sequence ID" value="KAI0089328.1"/>
    <property type="molecule type" value="Genomic_DNA"/>
</dbReference>
<evidence type="ECO:0000313" key="1">
    <source>
        <dbReference type="EMBL" id="KAI0089328.1"/>
    </source>
</evidence>
<protein>
    <submittedName>
        <fullName evidence="1">Uncharacterized protein</fullName>
    </submittedName>
</protein>
<gene>
    <name evidence="1" type="ORF">BDY19DRAFT_138806</name>
</gene>